<name>A0A511HD50_9BACT</name>
<feature type="region of interest" description="Disordered" evidence="1">
    <location>
        <begin position="194"/>
        <end position="215"/>
    </location>
</feature>
<protein>
    <submittedName>
        <fullName evidence="2">Uncharacterized protein</fullName>
    </submittedName>
</protein>
<sequence length="215" mass="22765">MLSGVHPGAYRGRRMRLLRFGLVAATCCGALVLSGCPDKPAATPDSGVAEVPQVPATPPPTRFSLSYQAPPSAPAVAPANDAGVAEDAGIAAASLTEIAPAPDDAAIIEPTSLLELRTSSPLKNYRVRLFDEADRAMVSDDDVEESETGLIYRIQLPQPLKSGFKYTLVVDAQTGTAFTDGLGRDVDEFRQTLQIAGEKEKPAPPPKPTGKKKRR</sequence>
<proteinExistence type="predicted"/>
<evidence type="ECO:0000313" key="2">
    <source>
        <dbReference type="EMBL" id="GEL71405.1"/>
    </source>
</evidence>
<gene>
    <name evidence="2" type="ORF">MVI01_31890</name>
</gene>
<evidence type="ECO:0000256" key="1">
    <source>
        <dbReference type="SAM" id="MobiDB-lite"/>
    </source>
</evidence>
<dbReference type="AlphaFoldDB" id="A0A511HD50"/>
<organism evidence="2 3">
    <name type="scientific">Myxococcus virescens</name>
    <dbReference type="NCBI Taxonomy" id="83456"/>
    <lineage>
        <taxon>Bacteria</taxon>
        <taxon>Pseudomonadati</taxon>
        <taxon>Myxococcota</taxon>
        <taxon>Myxococcia</taxon>
        <taxon>Myxococcales</taxon>
        <taxon>Cystobacterineae</taxon>
        <taxon>Myxococcaceae</taxon>
        <taxon>Myxococcus</taxon>
    </lineage>
</organism>
<comment type="caution">
    <text evidence="2">The sequence shown here is derived from an EMBL/GenBank/DDBJ whole genome shotgun (WGS) entry which is preliminary data.</text>
</comment>
<dbReference type="Proteomes" id="UP000321224">
    <property type="component" value="Unassembled WGS sequence"/>
</dbReference>
<reference evidence="2 3" key="1">
    <citation type="submission" date="2019-07" db="EMBL/GenBank/DDBJ databases">
        <title>Whole genome shotgun sequence of Myxococcus virescens NBRC 100334.</title>
        <authorList>
            <person name="Hosoyama A."/>
            <person name="Uohara A."/>
            <person name="Ohji S."/>
            <person name="Ichikawa N."/>
        </authorList>
    </citation>
    <scope>NUCLEOTIDE SEQUENCE [LARGE SCALE GENOMIC DNA]</scope>
    <source>
        <strain evidence="2 3">NBRC 100334</strain>
    </source>
</reference>
<evidence type="ECO:0000313" key="3">
    <source>
        <dbReference type="Proteomes" id="UP000321224"/>
    </source>
</evidence>
<dbReference type="EMBL" id="BJVY01000016">
    <property type="protein sequence ID" value="GEL71405.1"/>
    <property type="molecule type" value="Genomic_DNA"/>
</dbReference>
<accession>A0A511HD50</accession>